<dbReference type="PANTHER" id="PTHR43065">
    <property type="entry name" value="SENSOR HISTIDINE KINASE"/>
    <property type="match status" value="1"/>
</dbReference>
<dbReference type="STRING" id="1260251.SPISAL_00300"/>
<keyword evidence="8" id="KW-0547">Nucleotide-binding</keyword>
<dbReference type="EMBL" id="VIFK01000025">
    <property type="protein sequence ID" value="TQF00072.1"/>
    <property type="molecule type" value="Genomic_DNA"/>
</dbReference>
<protein>
    <recommendedName>
        <fullName evidence="3">histidine kinase</fullName>
        <ecNumber evidence="3">2.7.13.3</ecNumber>
    </recommendedName>
</protein>
<dbReference type="CDD" id="cd06225">
    <property type="entry name" value="HAMP"/>
    <property type="match status" value="1"/>
</dbReference>
<dbReference type="InterPro" id="IPR000014">
    <property type="entry name" value="PAS"/>
</dbReference>
<sequence>MSQLKRQGLIRIALSVLLILSLYLLSAATENSARFGRLYIWLLLLNGVVLVALVGLIINNIWRLLRSVRTRETGSRLTLKLMGLFVVLAVVPGMIVYGFSMQFLQRGVDSWFDVRIENALDDALELSQAALDQRMRDMRQRLEEAAAELSDVDAGMAAVTLGDLRSRTGASELALLGENGRIIAASSVDTGDILPHRPEDSVLLQLRQGRPYVGLDPIENAGLHIRALVPAPGPEGPSNSRVLQGLFPVSPRINDLAEEVETAFSEYRELAYLRGPLNDSFSLTLSLVLLLSLLFAVWSAFYLARRLVAPVSRLAEGTRAMAAGQYGTQLQPGGNDELGSLVRSFNDMSRRVAEVRDAARHSQALVESQRAYLETVLGRLSSGVLALAPDGTLRTYNEAASAILSVPLAEGVNKPLADLAERYPDFRPFAELLEQHRQVSTAEWRAELSLDTAEGRRALMCSGAVLPGEGENGGDVIVFDDVTALIQAQRDAAWGEVARRLAHEIRNPLTPIQLSAERLQHKVGTRLDGDEAALLARSTQTIIHQVEVMKDMVQAFSEYARPPTLSPQAVELNALVQDVVELYRGEGVEPDLRLELAEDLPVLQADPGRLRQLLNNLLRNALEAAEDGHCAVTIVTARGTGRYEDMVELEIQDNGPGFAEDMLSQLFEPYVSTKPRGSGLGLAIVKKIVEEHNGMISARNMNGGARISVRLPRVIASDERIGDRQ</sequence>
<evidence type="ECO:0000313" key="18">
    <source>
        <dbReference type="Proteomes" id="UP000315400"/>
    </source>
</evidence>
<dbReference type="SUPFAM" id="SSF55785">
    <property type="entry name" value="PYP-like sensor domain (PAS domain)"/>
    <property type="match status" value="1"/>
</dbReference>
<gene>
    <name evidence="17" type="ORF">FKY71_05275</name>
</gene>
<proteinExistence type="predicted"/>
<dbReference type="PROSITE" id="PS50885">
    <property type="entry name" value="HAMP"/>
    <property type="match status" value="1"/>
</dbReference>
<dbReference type="Proteomes" id="UP000315400">
    <property type="component" value="Unassembled WGS sequence"/>
</dbReference>
<dbReference type="SMART" id="SM00387">
    <property type="entry name" value="HATPase_c"/>
    <property type="match status" value="1"/>
</dbReference>
<evidence type="ECO:0000256" key="8">
    <source>
        <dbReference type="ARBA" id="ARBA00022741"/>
    </source>
</evidence>
<keyword evidence="4" id="KW-1003">Cell membrane</keyword>
<dbReference type="PROSITE" id="PS50109">
    <property type="entry name" value="HIS_KIN"/>
    <property type="match status" value="1"/>
</dbReference>
<feature type="transmembrane region" description="Helical" evidence="14">
    <location>
        <begin position="38"/>
        <end position="58"/>
    </location>
</feature>
<dbReference type="SUPFAM" id="SSF55874">
    <property type="entry name" value="ATPase domain of HSP90 chaperone/DNA topoisomerase II/histidine kinase"/>
    <property type="match status" value="1"/>
</dbReference>
<dbReference type="EC" id="2.7.13.3" evidence="3"/>
<evidence type="ECO:0000259" key="15">
    <source>
        <dbReference type="PROSITE" id="PS50109"/>
    </source>
</evidence>
<evidence type="ECO:0000256" key="10">
    <source>
        <dbReference type="ARBA" id="ARBA00022840"/>
    </source>
</evidence>
<evidence type="ECO:0000256" key="1">
    <source>
        <dbReference type="ARBA" id="ARBA00000085"/>
    </source>
</evidence>
<evidence type="ECO:0000256" key="9">
    <source>
        <dbReference type="ARBA" id="ARBA00022777"/>
    </source>
</evidence>
<dbReference type="InterPro" id="IPR004358">
    <property type="entry name" value="Sig_transdc_His_kin-like_C"/>
</dbReference>
<evidence type="ECO:0000256" key="11">
    <source>
        <dbReference type="ARBA" id="ARBA00022989"/>
    </source>
</evidence>
<dbReference type="InterPro" id="IPR003660">
    <property type="entry name" value="HAMP_dom"/>
</dbReference>
<accession>A0A540VTI4</accession>
<keyword evidence="13 14" id="KW-0472">Membrane</keyword>
<organism evidence="17 18">
    <name type="scientific">Spiribacter salinus</name>
    <dbReference type="NCBI Taxonomy" id="1335746"/>
    <lineage>
        <taxon>Bacteria</taxon>
        <taxon>Pseudomonadati</taxon>
        <taxon>Pseudomonadota</taxon>
        <taxon>Gammaproteobacteria</taxon>
        <taxon>Chromatiales</taxon>
        <taxon>Ectothiorhodospiraceae</taxon>
        <taxon>Spiribacter</taxon>
    </lineage>
</organism>
<evidence type="ECO:0000256" key="6">
    <source>
        <dbReference type="ARBA" id="ARBA00022679"/>
    </source>
</evidence>
<dbReference type="SUPFAM" id="SSF158472">
    <property type="entry name" value="HAMP domain-like"/>
    <property type="match status" value="1"/>
</dbReference>
<dbReference type="SMART" id="SM00304">
    <property type="entry name" value="HAMP"/>
    <property type="match status" value="1"/>
</dbReference>
<dbReference type="InterPro" id="IPR017232">
    <property type="entry name" value="NtrY"/>
</dbReference>
<dbReference type="InterPro" id="IPR045671">
    <property type="entry name" value="NtrY-like_N"/>
</dbReference>
<dbReference type="InterPro" id="IPR005467">
    <property type="entry name" value="His_kinase_dom"/>
</dbReference>
<dbReference type="Gene3D" id="1.10.287.130">
    <property type="match status" value="1"/>
</dbReference>
<evidence type="ECO:0000313" key="17">
    <source>
        <dbReference type="EMBL" id="TQF00072.1"/>
    </source>
</evidence>
<evidence type="ECO:0000256" key="4">
    <source>
        <dbReference type="ARBA" id="ARBA00022475"/>
    </source>
</evidence>
<evidence type="ECO:0000256" key="2">
    <source>
        <dbReference type="ARBA" id="ARBA00004651"/>
    </source>
</evidence>
<dbReference type="GO" id="GO:0005524">
    <property type="term" value="F:ATP binding"/>
    <property type="evidence" value="ECO:0007669"/>
    <property type="project" value="UniProtKB-KW"/>
</dbReference>
<dbReference type="PIRSF" id="PIRSF037532">
    <property type="entry name" value="STHK_NtrY"/>
    <property type="match status" value="1"/>
</dbReference>
<dbReference type="CDD" id="cd00082">
    <property type="entry name" value="HisKA"/>
    <property type="match status" value="1"/>
</dbReference>
<dbReference type="InterPro" id="IPR036097">
    <property type="entry name" value="HisK_dim/P_sf"/>
</dbReference>
<keyword evidence="9" id="KW-0418">Kinase</keyword>
<keyword evidence="10" id="KW-0067">ATP-binding</keyword>
<dbReference type="Gene3D" id="3.30.565.10">
    <property type="entry name" value="Histidine kinase-like ATPase, C-terminal domain"/>
    <property type="match status" value="1"/>
</dbReference>
<dbReference type="Pfam" id="PF02518">
    <property type="entry name" value="HATPase_c"/>
    <property type="match status" value="1"/>
</dbReference>
<feature type="transmembrane region" description="Helical" evidence="14">
    <location>
        <begin position="281"/>
        <end position="304"/>
    </location>
</feature>
<evidence type="ECO:0000256" key="7">
    <source>
        <dbReference type="ARBA" id="ARBA00022692"/>
    </source>
</evidence>
<dbReference type="Pfam" id="PF00512">
    <property type="entry name" value="HisKA"/>
    <property type="match status" value="1"/>
</dbReference>
<dbReference type="Pfam" id="PF19312">
    <property type="entry name" value="NtrY_N"/>
    <property type="match status" value="1"/>
</dbReference>
<feature type="domain" description="Histidine kinase" evidence="15">
    <location>
        <begin position="500"/>
        <end position="715"/>
    </location>
</feature>
<name>A0A540VTI4_9GAMM</name>
<comment type="subcellular location">
    <subcellularLocation>
        <location evidence="2">Cell membrane</location>
        <topology evidence="2">Multi-pass membrane protein</topology>
    </subcellularLocation>
</comment>
<keyword evidence="12" id="KW-0902">Two-component regulatory system</keyword>
<dbReference type="GO" id="GO:0000155">
    <property type="term" value="F:phosphorelay sensor kinase activity"/>
    <property type="evidence" value="ECO:0007669"/>
    <property type="project" value="InterPro"/>
</dbReference>
<dbReference type="InterPro" id="IPR035965">
    <property type="entry name" value="PAS-like_dom_sf"/>
</dbReference>
<feature type="transmembrane region" description="Helical" evidence="14">
    <location>
        <begin position="79"/>
        <end position="99"/>
    </location>
</feature>
<dbReference type="GO" id="GO:0005886">
    <property type="term" value="C:plasma membrane"/>
    <property type="evidence" value="ECO:0007669"/>
    <property type="project" value="UniProtKB-SubCell"/>
</dbReference>
<feature type="domain" description="HAMP" evidence="16">
    <location>
        <begin position="305"/>
        <end position="357"/>
    </location>
</feature>
<dbReference type="SUPFAM" id="SSF47384">
    <property type="entry name" value="Homodimeric domain of signal transducing histidine kinase"/>
    <property type="match status" value="1"/>
</dbReference>
<dbReference type="CDD" id="cd00130">
    <property type="entry name" value="PAS"/>
    <property type="match status" value="1"/>
</dbReference>
<dbReference type="Gene3D" id="3.30.450.20">
    <property type="entry name" value="PAS domain"/>
    <property type="match status" value="1"/>
</dbReference>
<keyword evidence="11 14" id="KW-1133">Transmembrane helix</keyword>
<evidence type="ECO:0000259" key="16">
    <source>
        <dbReference type="PROSITE" id="PS50885"/>
    </source>
</evidence>
<dbReference type="AlphaFoldDB" id="A0A540VTI4"/>
<evidence type="ECO:0000256" key="3">
    <source>
        <dbReference type="ARBA" id="ARBA00012438"/>
    </source>
</evidence>
<reference evidence="17 18" key="1">
    <citation type="submission" date="2019-06" db="EMBL/GenBank/DDBJ databases">
        <title>Metagenome assembled Genome of Spiribacter salinus SL48-SHIP from the microbial mat of Salt Lake 48 (Novosibirsk region, Russia).</title>
        <authorList>
            <person name="Shipova A."/>
            <person name="Rozanov A.S."/>
            <person name="Bryanskaya A.V."/>
            <person name="Peltek S.E."/>
        </authorList>
    </citation>
    <scope>NUCLEOTIDE SEQUENCE [LARGE SCALE GENOMIC DNA]</scope>
    <source>
        <strain evidence="17">SL48-SHIP-2</strain>
    </source>
</reference>
<dbReference type="Gene3D" id="6.10.340.10">
    <property type="match status" value="1"/>
</dbReference>
<dbReference type="SMART" id="SM00388">
    <property type="entry name" value="HisKA"/>
    <property type="match status" value="1"/>
</dbReference>
<dbReference type="Pfam" id="PF00672">
    <property type="entry name" value="HAMP"/>
    <property type="match status" value="1"/>
</dbReference>
<keyword evidence="7 14" id="KW-0812">Transmembrane</keyword>
<evidence type="ECO:0000256" key="14">
    <source>
        <dbReference type="SAM" id="Phobius"/>
    </source>
</evidence>
<evidence type="ECO:0000256" key="5">
    <source>
        <dbReference type="ARBA" id="ARBA00022553"/>
    </source>
</evidence>
<dbReference type="InterPro" id="IPR036890">
    <property type="entry name" value="HATPase_C_sf"/>
</dbReference>
<dbReference type="PANTHER" id="PTHR43065:SF10">
    <property type="entry name" value="PEROXIDE STRESS-ACTIVATED HISTIDINE KINASE MAK3"/>
    <property type="match status" value="1"/>
</dbReference>
<keyword evidence="5" id="KW-0597">Phosphoprotein</keyword>
<comment type="catalytic activity">
    <reaction evidence="1">
        <text>ATP + protein L-histidine = ADP + protein N-phospho-L-histidine.</text>
        <dbReference type="EC" id="2.7.13.3"/>
    </reaction>
</comment>
<dbReference type="InterPro" id="IPR003594">
    <property type="entry name" value="HATPase_dom"/>
</dbReference>
<dbReference type="InterPro" id="IPR003661">
    <property type="entry name" value="HisK_dim/P_dom"/>
</dbReference>
<evidence type="ECO:0000256" key="12">
    <source>
        <dbReference type="ARBA" id="ARBA00023012"/>
    </source>
</evidence>
<comment type="caution">
    <text evidence="17">The sequence shown here is derived from an EMBL/GenBank/DDBJ whole genome shotgun (WGS) entry which is preliminary data.</text>
</comment>
<evidence type="ECO:0000256" key="13">
    <source>
        <dbReference type="ARBA" id="ARBA00023136"/>
    </source>
</evidence>
<keyword evidence="6" id="KW-0808">Transferase</keyword>
<dbReference type="PRINTS" id="PR00344">
    <property type="entry name" value="BCTRLSENSOR"/>
</dbReference>